<comment type="caution">
    <text evidence="3">The sequence shown here is derived from an EMBL/GenBank/DDBJ whole genome shotgun (WGS) entry which is preliminary data.</text>
</comment>
<protein>
    <submittedName>
        <fullName evidence="3">Uncharacterized protein</fullName>
    </submittedName>
</protein>
<feature type="transmembrane region" description="Helical" evidence="2">
    <location>
        <begin position="45"/>
        <end position="66"/>
    </location>
</feature>
<feature type="transmembrane region" description="Helical" evidence="2">
    <location>
        <begin position="78"/>
        <end position="105"/>
    </location>
</feature>
<feature type="region of interest" description="Disordered" evidence="1">
    <location>
        <begin position="16"/>
        <end position="39"/>
    </location>
</feature>
<dbReference type="EMBL" id="CALNXI010006148">
    <property type="protein sequence ID" value="CAH3198917.1"/>
    <property type="molecule type" value="Genomic_DNA"/>
</dbReference>
<evidence type="ECO:0000313" key="3">
    <source>
        <dbReference type="EMBL" id="CAH3198917.1"/>
    </source>
</evidence>
<keyword evidence="2" id="KW-0812">Transmembrane</keyword>
<keyword evidence="4" id="KW-1185">Reference proteome</keyword>
<reference evidence="3 4" key="1">
    <citation type="submission" date="2022-05" db="EMBL/GenBank/DDBJ databases">
        <authorList>
            <consortium name="Genoscope - CEA"/>
            <person name="William W."/>
        </authorList>
    </citation>
    <scope>NUCLEOTIDE SEQUENCE [LARGE SCALE GENOMIC DNA]</scope>
</reference>
<gene>
    <name evidence="3" type="ORF">PEVE_00037451</name>
</gene>
<keyword evidence="2" id="KW-1133">Transmembrane helix</keyword>
<feature type="non-terminal residue" evidence="3">
    <location>
        <position position="1"/>
    </location>
</feature>
<name>A0ABN8T3R8_9CNID</name>
<dbReference type="Proteomes" id="UP001159427">
    <property type="component" value="Unassembled WGS sequence"/>
</dbReference>
<keyword evidence="2" id="KW-0472">Membrane</keyword>
<organism evidence="3 4">
    <name type="scientific">Porites evermanni</name>
    <dbReference type="NCBI Taxonomy" id="104178"/>
    <lineage>
        <taxon>Eukaryota</taxon>
        <taxon>Metazoa</taxon>
        <taxon>Cnidaria</taxon>
        <taxon>Anthozoa</taxon>
        <taxon>Hexacorallia</taxon>
        <taxon>Scleractinia</taxon>
        <taxon>Fungiina</taxon>
        <taxon>Poritidae</taxon>
        <taxon>Porites</taxon>
    </lineage>
</organism>
<proteinExistence type="predicted"/>
<evidence type="ECO:0000256" key="2">
    <source>
        <dbReference type="SAM" id="Phobius"/>
    </source>
</evidence>
<accession>A0ABN8T3R8</accession>
<sequence length="111" mass="12613">PETKATGAVTNIDVATQRVERERGTEKDEKYQKKSSKSVRGTGKGVFFCGNDPGIMIMIMMMTMMMMMMMPTMKMMMIMIILMLILLPMLLLLLIMMMITMIMIMTTIGVL</sequence>
<evidence type="ECO:0000256" key="1">
    <source>
        <dbReference type="SAM" id="MobiDB-lite"/>
    </source>
</evidence>
<feature type="compositionally biased region" description="Basic and acidic residues" evidence="1">
    <location>
        <begin position="18"/>
        <end position="32"/>
    </location>
</feature>
<evidence type="ECO:0000313" key="4">
    <source>
        <dbReference type="Proteomes" id="UP001159427"/>
    </source>
</evidence>
<feature type="non-terminal residue" evidence="3">
    <location>
        <position position="111"/>
    </location>
</feature>